<dbReference type="Pfam" id="PF11104">
    <property type="entry name" value="PilM_2"/>
    <property type="match status" value="1"/>
</dbReference>
<proteinExistence type="predicted"/>
<dbReference type="Gene3D" id="3.30.1490.300">
    <property type="match status" value="1"/>
</dbReference>
<dbReference type="Gene3D" id="3.30.420.40">
    <property type="match status" value="2"/>
</dbReference>
<evidence type="ECO:0000313" key="2">
    <source>
        <dbReference type="Proteomes" id="UP000178254"/>
    </source>
</evidence>
<dbReference type="STRING" id="1798709.A2538_01415"/>
<name>A0A1F6PDD1_9BACT</name>
<accession>A0A1F6PDD1</accession>
<organism evidence="1 2">
    <name type="scientific">Candidatus Magasanikbacteria bacterium RIFOXYD2_FULL_41_14</name>
    <dbReference type="NCBI Taxonomy" id="1798709"/>
    <lineage>
        <taxon>Bacteria</taxon>
        <taxon>Candidatus Magasanikiibacteriota</taxon>
    </lineage>
</organism>
<dbReference type="PANTHER" id="PTHR32432:SF3">
    <property type="entry name" value="ETHANOLAMINE UTILIZATION PROTEIN EUTJ"/>
    <property type="match status" value="1"/>
</dbReference>
<dbReference type="Proteomes" id="UP000178254">
    <property type="component" value="Unassembled WGS sequence"/>
</dbReference>
<dbReference type="EMBL" id="MFRE01000011">
    <property type="protein sequence ID" value="OGH94177.1"/>
    <property type="molecule type" value="Genomic_DNA"/>
</dbReference>
<sequence length="364" mass="40742">MFLRNPFAGAFGFDIGDLSLKLAQLEKKSGLFGRPDSFNVKTLRAIDLPPGIIVNGEIEQPELARKKILFLLGKEGGKFQTIKTPWVVANLPEPKSFLKLIEINTESEIPTMEDILYQAEKHLPYDLEDTYLDWQIINRDKKNQITRILIGAVPKVISDSYTYLLESVGLQPIALEVEALTLARALITAGKEYHKEARAILDLGATRSCLIIYDHNTLQFSMNMEFSGELINTALVQELKISYAEAERFKIKHGLTHVKTSPRYLTIMTRLANKLSTDIAKSLSFYHDRFPNPNPITHITMAGGVANLSNLDDFLSRKLKISTHPGNAWKNLLPNEAITTEKRAHGLVAASVIGLALHASQKPW</sequence>
<comment type="caution">
    <text evidence="1">The sequence shown here is derived from an EMBL/GenBank/DDBJ whole genome shotgun (WGS) entry which is preliminary data.</text>
</comment>
<evidence type="ECO:0000313" key="1">
    <source>
        <dbReference type="EMBL" id="OGH94177.1"/>
    </source>
</evidence>
<dbReference type="InterPro" id="IPR043129">
    <property type="entry name" value="ATPase_NBD"/>
</dbReference>
<dbReference type="SUPFAM" id="SSF53067">
    <property type="entry name" value="Actin-like ATPase domain"/>
    <property type="match status" value="1"/>
</dbReference>
<protein>
    <recommendedName>
        <fullName evidence="3">SHS2 domain-containing protein</fullName>
    </recommendedName>
</protein>
<reference evidence="1 2" key="1">
    <citation type="journal article" date="2016" name="Nat. Commun.">
        <title>Thousands of microbial genomes shed light on interconnected biogeochemical processes in an aquifer system.</title>
        <authorList>
            <person name="Anantharaman K."/>
            <person name="Brown C.T."/>
            <person name="Hug L.A."/>
            <person name="Sharon I."/>
            <person name="Castelle C.J."/>
            <person name="Probst A.J."/>
            <person name="Thomas B.C."/>
            <person name="Singh A."/>
            <person name="Wilkins M.J."/>
            <person name="Karaoz U."/>
            <person name="Brodie E.L."/>
            <person name="Williams K.H."/>
            <person name="Hubbard S.S."/>
            <person name="Banfield J.F."/>
        </authorList>
    </citation>
    <scope>NUCLEOTIDE SEQUENCE [LARGE SCALE GENOMIC DNA]</scope>
</reference>
<gene>
    <name evidence="1" type="ORF">A2538_01415</name>
</gene>
<dbReference type="CDD" id="cd24049">
    <property type="entry name" value="ASKHA_NBD_PilM"/>
    <property type="match status" value="1"/>
</dbReference>
<dbReference type="InterPro" id="IPR005883">
    <property type="entry name" value="PilM"/>
</dbReference>
<dbReference type="PANTHER" id="PTHR32432">
    <property type="entry name" value="CELL DIVISION PROTEIN FTSA-RELATED"/>
    <property type="match status" value="1"/>
</dbReference>
<dbReference type="InterPro" id="IPR050696">
    <property type="entry name" value="FtsA/MreB"/>
</dbReference>
<evidence type="ECO:0008006" key="3">
    <source>
        <dbReference type="Google" id="ProtNLM"/>
    </source>
</evidence>
<dbReference type="AlphaFoldDB" id="A0A1F6PDD1"/>